<dbReference type="STRING" id="554065.E1Z537"/>
<sequence length="331" mass="32933">MHAAAAGNIMAAMSDLDGFTAKLNAILQADLTHAALAAGPLEVAPNLMQQLGSVLAVEGGGGGLASPDTDALLKQLKALQEQVALLDRIQNIRVKNIQDEYQRYMERVRAKAQSAIDQANTAYSQQRTVLMARFDALVTYLSQQQAAAAQQRQQAAAAAQQAIAAAGQQQLQPGGGGAAAAAAGQQAVAAQAQAQLHAGLAKAAAGEGQAAAAAAAAAASNPMHMLSHAMASQLLSLQAGMEQAAAAAGNPGAAAAGAAPAAITPQAAAAAAAAAAAHHPLNAAFAQCCALPEAELRAQLESLEALVKAGSLAPDAPQLALVHAALQHHAA</sequence>
<name>E1Z537_CHLVA</name>
<gene>
    <name evidence="1" type="ORF">CHLNCDRAFT_138030</name>
</gene>
<protein>
    <submittedName>
        <fullName evidence="1">Uncharacterized protein</fullName>
    </submittedName>
</protein>
<dbReference type="AlphaFoldDB" id="E1Z537"/>
<feature type="non-terminal residue" evidence="1">
    <location>
        <position position="331"/>
    </location>
</feature>
<keyword evidence="2" id="KW-1185">Reference proteome</keyword>
<evidence type="ECO:0000313" key="2">
    <source>
        <dbReference type="Proteomes" id="UP000008141"/>
    </source>
</evidence>
<dbReference type="KEGG" id="cvr:CHLNCDRAFT_138030"/>
<dbReference type="GeneID" id="17358559"/>
<dbReference type="RefSeq" id="XP_005851557.1">
    <property type="nucleotide sequence ID" value="XM_005851495.1"/>
</dbReference>
<reference evidence="1 2" key="1">
    <citation type="journal article" date="2010" name="Plant Cell">
        <title>The Chlorella variabilis NC64A genome reveals adaptation to photosymbiosis, coevolution with viruses, and cryptic sex.</title>
        <authorList>
            <person name="Blanc G."/>
            <person name="Duncan G."/>
            <person name="Agarkova I."/>
            <person name="Borodovsky M."/>
            <person name="Gurnon J."/>
            <person name="Kuo A."/>
            <person name="Lindquist E."/>
            <person name="Lucas S."/>
            <person name="Pangilinan J."/>
            <person name="Polle J."/>
            <person name="Salamov A."/>
            <person name="Terry A."/>
            <person name="Yamada T."/>
            <person name="Dunigan D.D."/>
            <person name="Grigoriev I.V."/>
            <person name="Claverie J.M."/>
            <person name="Van Etten J.L."/>
        </authorList>
    </citation>
    <scope>NUCLEOTIDE SEQUENCE [LARGE SCALE GENOMIC DNA]</scope>
    <source>
        <strain evidence="1 2">NC64A</strain>
    </source>
</reference>
<dbReference type="Proteomes" id="UP000008141">
    <property type="component" value="Unassembled WGS sequence"/>
</dbReference>
<organism evidence="2">
    <name type="scientific">Chlorella variabilis</name>
    <name type="common">Green alga</name>
    <dbReference type="NCBI Taxonomy" id="554065"/>
    <lineage>
        <taxon>Eukaryota</taxon>
        <taxon>Viridiplantae</taxon>
        <taxon>Chlorophyta</taxon>
        <taxon>core chlorophytes</taxon>
        <taxon>Trebouxiophyceae</taxon>
        <taxon>Chlorellales</taxon>
        <taxon>Chlorellaceae</taxon>
        <taxon>Chlorella clade</taxon>
        <taxon>Chlorella</taxon>
    </lineage>
</organism>
<proteinExistence type="predicted"/>
<dbReference type="EMBL" id="GL433836">
    <property type="protein sequence ID" value="EFN59455.1"/>
    <property type="molecule type" value="Genomic_DNA"/>
</dbReference>
<dbReference type="OrthoDB" id="514506at2759"/>
<dbReference type="InParanoid" id="E1Z537"/>
<accession>E1Z537</accession>
<evidence type="ECO:0000313" key="1">
    <source>
        <dbReference type="EMBL" id="EFN59455.1"/>
    </source>
</evidence>